<dbReference type="Gene3D" id="1.10.472.80">
    <property type="entry name" value="Ypt/Rab-GAP domain of gyp1p, domain 3"/>
    <property type="match status" value="1"/>
</dbReference>
<feature type="region of interest" description="Disordered" evidence="4">
    <location>
        <begin position="880"/>
        <end position="930"/>
    </location>
</feature>
<evidence type="ECO:0000256" key="2">
    <source>
        <dbReference type="ARBA" id="ARBA00072091"/>
    </source>
</evidence>
<gene>
    <name evidence="6" type="ORF">CLUP02_07950</name>
</gene>
<protein>
    <recommendedName>
        <fullName evidence="2">GTPase-activating protein GYP7</fullName>
    </recommendedName>
    <alternativeName>
        <fullName evidence="3">GAP for YPT7</fullName>
    </alternativeName>
</protein>
<evidence type="ECO:0000259" key="5">
    <source>
        <dbReference type="PROSITE" id="PS50086"/>
    </source>
</evidence>
<reference evidence="6" key="1">
    <citation type="journal article" date="2021" name="Mol. Plant Microbe Interact.">
        <title>Complete Genome Sequence of the Plant-Pathogenic Fungus Colletotrichum lupini.</title>
        <authorList>
            <person name="Baroncelli R."/>
            <person name="Pensec F."/>
            <person name="Da Lio D."/>
            <person name="Boufleur T."/>
            <person name="Vicente I."/>
            <person name="Sarrocco S."/>
            <person name="Picot A."/>
            <person name="Baraldi E."/>
            <person name="Sukno S."/>
            <person name="Thon M."/>
            <person name="Le Floch G."/>
        </authorList>
    </citation>
    <scope>NUCLEOTIDE SEQUENCE</scope>
    <source>
        <strain evidence="6">IMI 504893</strain>
    </source>
</reference>
<keyword evidence="7" id="KW-1185">Reference proteome</keyword>
<dbReference type="PROSITE" id="PS50086">
    <property type="entry name" value="TBC_RABGAP"/>
    <property type="match status" value="1"/>
</dbReference>
<dbReference type="FunFam" id="1.10.8.270:FF:000032">
    <property type="entry name" value="GTPase activating protein (Gyp7)"/>
    <property type="match status" value="1"/>
</dbReference>
<dbReference type="FunFam" id="1.10.472.80:FF:000005">
    <property type="entry name" value="TBC1 domain family member 15"/>
    <property type="match status" value="1"/>
</dbReference>
<dbReference type="SMART" id="SM00164">
    <property type="entry name" value="TBC"/>
    <property type="match status" value="1"/>
</dbReference>
<feature type="region of interest" description="Disordered" evidence="4">
    <location>
        <begin position="215"/>
        <end position="237"/>
    </location>
</feature>
<dbReference type="GO" id="GO:0005737">
    <property type="term" value="C:cytoplasm"/>
    <property type="evidence" value="ECO:0007669"/>
    <property type="project" value="UniProtKB-ARBA"/>
</dbReference>
<dbReference type="Gene3D" id="1.10.8.270">
    <property type="entry name" value="putative rabgap domain of human tbc1 domain family member 14 like domains"/>
    <property type="match status" value="1"/>
</dbReference>
<accession>A0A9Q8WH06</accession>
<evidence type="ECO:0000256" key="4">
    <source>
        <dbReference type="SAM" id="MobiDB-lite"/>
    </source>
</evidence>
<dbReference type="InterPro" id="IPR000195">
    <property type="entry name" value="Rab-GAP-TBC_dom"/>
</dbReference>
<feature type="region of interest" description="Disordered" evidence="4">
    <location>
        <begin position="965"/>
        <end position="1023"/>
    </location>
</feature>
<dbReference type="EMBL" id="CP019476">
    <property type="protein sequence ID" value="UQC82462.1"/>
    <property type="molecule type" value="Genomic_DNA"/>
</dbReference>
<feature type="compositionally biased region" description="Pro residues" evidence="4">
    <location>
        <begin position="142"/>
        <end position="153"/>
    </location>
</feature>
<dbReference type="SUPFAM" id="SSF47923">
    <property type="entry name" value="Ypt/Rab-GAP domain of gyp1p"/>
    <property type="match status" value="2"/>
</dbReference>
<dbReference type="PANTHER" id="PTHR22957">
    <property type="entry name" value="TBC1 DOMAIN FAMILY MEMBER GTPASE-ACTIVATING PROTEIN"/>
    <property type="match status" value="1"/>
</dbReference>
<proteinExistence type="predicted"/>
<dbReference type="GeneID" id="73341952"/>
<feature type="compositionally biased region" description="Polar residues" evidence="4">
    <location>
        <begin position="402"/>
        <end position="414"/>
    </location>
</feature>
<feature type="region of interest" description="Disordered" evidence="4">
    <location>
        <begin position="119"/>
        <end position="176"/>
    </location>
</feature>
<dbReference type="PANTHER" id="PTHR22957:SF502">
    <property type="entry name" value="SMALL G PROTEIN SIGNALING MODULATOR 2-RELATED"/>
    <property type="match status" value="1"/>
</dbReference>
<dbReference type="RefSeq" id="XP_049144085.1">
    <property type="nucleotide sequence ID" value="XM_049286942.1"/>
</dbReference>
<feature type="domain" description="Rab-GAP TBC" evidence="5">
    <location>
        <begin position="583"/>
        <end position="811"/>
    </location>
</feature>
<sequence length="1290" mass="144765">MSPASVVMEYASMREIKLINTERRVRDEALSREAESSDDGANDMVHLDARVAVPPHYAKRLPKSRYRYKGAATTAQHLAWAIRPQRPTSLATVRSHATFPGSSFLFLALLHPRRQQAFGAEAPRTSQLTSSAAHCTMTSDSDPPPATNAPPPTRSRSPSGSFYALSDDEEGDYNTITHTETGRGVKLLFSKSKVYVHPTPSAKDNIPGYIALLQQKGGSSERPASSSSRDSRHPPPSNLLLAWLPETSLGESESIYVKVDLSEGDSPPKQSYLVPPPPTVTSHRGSVGTYAFAIPVSAIYSLLVRPPSLGWWFGSLIINSRAGDSFPALFFHDSECQSTILKRKRRTRDSFDPFGDRGEMFWGGDEVLRWLRRYVPIERSGAEPNIYLVEPSKEDSEAFSGKLTSSTAQAGQNDASGTRAGGAGSSSDAQMDPFVKFVKETGWNIMEKFSKVTTFTRRAAQDVIQNPNVPPQVKRLLRNPEVQTLQDEFDSARIYLARWAMGIAEQSERDRSQRIWTAKEVLELEDTDVGEFELLDGSSTMSLEDRRKTVTLKEWNTFFDPRTGRLSVTVDEVKERVFHGGLDPDDGVRKEAWLFILGVHDWYSTAEERKAHLASLRDEYVKLKGAWWERLVDLGGEGEQGEWWREQRGRIEKDVHRTDRNVPIFAGEDIPHPDPDSPFSEVGTNVHLEQMKDMLLTYNEYNKDLGYVQGMSDLLAPIYAVMQDDAIAFWGFQHFMDRMERNFLRDQSGMRSQLLTLDHLVQFMDPKLYAHLQSADSTNFFFFFRMLLVWYKREFEWMDVLRLWETLWTDYLSSSFHLFVALAILEKHRDVIMTHLQHFDEVLKYVNELSNTMDLDSTLIRAEALFRRFHRLVEAVDKKGNFPGPRIRDPGSPSKSASTDKTPQESQSSAGPASPRKDKSKATEEPEVKKIITPELRELLSRKVSHEDTTEKSWVGNGAVLDFPEEKKGVRGPTCDADEGSGSPDSTIVEDAFSGSAPPKGFRGSAAAAQPTPRDTPSWPSRHALGERVPLVVVIRAGETAKEKNDSGIAWKGEGHLFVGGVTFGTQPSALSSPRTFQPSACDYNYNYTSSRPLLTVFPRQRSQTTRSHGGHGGGGPAVAEVVKDRASVVVNEVSRGPVNNEIIVANRERDVAVVPAGAQVINEVTTTEVFPGRPGYGYGYEPGPAGNQLCTQCRRYWHNSFTETVCYRCRSSYGYRDRFDDRLSYRSGYSGSSYGGYGSERCAYCERLRFEGPGYRHDGVSICRDRYGRPALCRPRRVLVEKTVKKYYY</sequence>
<organism evidence="6 7">
    <name type="scientific">Colletotrichum lupini</name>
    <dbReference type="NCBI Taxonomy" id="145971"/>
    <lineage>
        <taxon>Eukaryota</taxon>
        <taxon>Fungi</taxon>
        <taxon>Dikarya</taxon>
        <taxon>Ascomycota</taxon>
        <taxon>Pezizomycotina</taxon>
        <taxon>Sordariomycetes</taxon>
        <taxon>Hypocreomycetidae</taxon>
        <taxon>Glomerellales</taxon>
        <taxon>Glomerellaceae</taxon>
        <taxon>Colletotrichum</taxon>
        <taxon>Colletotrichum acutatum species complex</taxon>
    </lineage>
</organism>
<dbReference type="InterPro" id="IPR035969">
    <property type="entry name" value="Rab-GAP_TBC_sf"/>
</dbReference>
<feature type="compositionally biased region" description="Polar residues" evidence="4">
    <location>
        <begin position="124"/>
        <end position="139"/>
    </location>
</feature>
<evidence type="ECO:0000313" key="6">
    <source>
        <dbReference type="EMBL" id="UQC82462.1"/>
    </source>
</evidence>
<dbReference type="Pfam" id="PF00566">
    <property type="entry name" value="RabGAP-TBC"/>
    <property type="match status" value="1"/>
</dbReference>
<evidence type="ECO:0000313" key="7">
    <source>
        <dbReference type="Proteomes" id="UP000830671"/>
    </source>
</evidence>
<feature type="region of interest" description="Disordered" evidence="4">
    <location>
        <begin position="398"/>
        <end position="428"/>
    </location>
</feature>
<dbReference type="Proteomes" id="UP000830671">
    <property type="component" value="Chromosome 4"/>
</dbReference>
<evidence type="ECO:0000256" key="1">
    <source>
        <dbReference type="ARBA" id="ARBA00022468"/>
    </source>
</evidence>
<feature type="compositionally biased region" description="Polar residues" evidence="4">
    <location>
        <begin position="893"/>
        <end position="911"/>
    </location>
</feature>
<evidence type="ECO:0000256" key="3">
    <source>
        <dbReference type="ARBA" id="ARBA00082648"/>
    </source>
</evidence>
<dbReference type="GO" id="GO:0005096">
    <property type="term" value="F:GTPase activator activity"/>
    <property type="evidence" value="ECO:0007669"/>
    <property type="project" value="UniProtKB-KW"/>
</dbReference>
<dbReference type="KEGG" id="clup:CLUP02_07950"/>
<name>A0A9Q8WH06_9PEZI</name>
<feature type="compositionally biased region" description="Basic and acidic residues" evidence="4">
    <location>
        <begin position="915"/>
        <end position="930"/>
    </location>
</feature>
<keyword evidence="1" id="KW-0343">GTPase activation</keyword>